<evidence type="ECO:0000256" key="1">
    <source>
        <dbReference type="SAM" id="MobiDB-lite"/>
    </source>
</evidence>
<proteinExistence type="predicted"/>
<feature type="region of interest" description="Disordered" evidence="1">
    <location>
        <begin position="77"/>
        <end position="100"/>
    </location>
</feature>
<accession>Q0JBH0</accession>
<gene>
    <name evidence="2" type="ordered locus">Os04g0532200</name>
    <name evidence="3" type="ORF">OsJ_15576</name>
    <name evidence="2" type="ORF">OSNPB_040532200</name>
</gene>
<accession>A0A0P0WCW4</accession>
<dbReference type="PaxDb" id="39947-Q0JBH0"/>
<reference evidence="4" key="1">
    <citation type="journal article" date="2005" name="Nature">
        <title>The map-based sequence of the rice genome.</title>
        <authorList>
            <consortium name="International rice genome sequencing project (IRGSP)"/>
            <person name="Matsumoto T."/>
            <person name="Wu J."/>
            <person name="Kanamori H."/>
            <person name="Katayose Y."/>
            <person name="Fujisawa M."/>
            <person name="Namiki N."/>
            <person name="Mizuno H."/>
            <person name="Yamamoto K."/>
            <person name="Antonio B.A."/>
            <person name="Baba T."/>
            <person name="Sakata K."/>
            <person name="Nagamura Y."/>
            <person name="Aoki H."/>
            <person name="Arikawa K."/>
            <person name="Arita K."/>
            <person name="Bito T."/>
            <person name="Chiden Y."/>
            <person name="Fujitsuka N."/>
            <person name="Fukunaka R."/>
            <person name="Hamada M."/>
            <person name="Harada C."/>
            <person name="Hayashi A."/>
            <person name="Hijishita S."/>
            <person name="Honda M."/>
            <person name="Hosokawa S."/>
            <person name="Ichikawa Y."/>
            <person name="Idonuma A."/>
            <person name="Iijima M."/>
            <person name="Ikeda M."/>
            <person name="Ikeno M."/>
            <person name="Ito K."/>
            <person name="Ito S."/>
            <person name="Ito T."/>
            <person name="Ito Y."/>
            <person name="Ito Y."/>
            <person name="Iwabuchi A."/>
            <person name="Kamiya K."/>
            <person name="Karasawa W."/>
            <person name="Kurita K."/>
            <person name="Katagiri S."/>
            <person name="Kikuta A."/>
            <person name="Kobayashi H."/>
            <person name="Kobayashi N."/>
            <person name="Machita K."/>
            <person name="Maehara T."/>
            <person name="Masukawa M."/>
            <person name="Mizubayashi T."/>
            <person name="Mukai Y."/>
            <person name="Nagasaki H."/>
            <person name="Nagata Y."/>
            <person name="Naito S."/>
            <person name="Nakashima M."/>
            <person name="Nakama Y."/>
            <person name="Nakamichi Y."/>
            <person name="Nakamura M."/>
            <person name="Meguro A."/>
            <person name="Negishi M."/>
            <person name="Ohta I."/>
            <person name="Ohta T."/>
            <person name="Okamoto M."/>
            <person name="Ono N."/>
            <person name="Saji S."/>
            <person name="Sakaguchi M."/>
            <person name="Sakai K."/>
            <person name="Shibata M."/>
            <person name="Shimokawa T."/>
            <person name="Song J."/>
            <person name="Takazaki Y."/>
            <person name="Terasawa K."/>
            <person name="Tsugane M."/>
            <person name="Tsuji K."/>
            <person name="Ueda S."/>
            <person name="Waki K."/>
            <person name="Yamagata H."/>
            <person name="Yamamoto M."/>
            <person name="Yamamoto S."/>
            <person name="Yamane H."/>
            <person name="Yoshiki S."/>
            <person name="Yoshihara R."/>
            <person name="Yukawa K."/>
            <person name="Zhong H."/>
            <person name="Yano M."/>
            <person name="Yuan Q."/>
            <person name="Ouyang S."/>
            <person name="Liu J."/>
            <person name="Jones K.M."/>
            <person name="Gansberger K."/>
            <person name="Moffat K."/>
            <person name="Hill J."/>
            <person name="Bera J."/>
            <person name="Fadrosh D."/>
            <person name="Jin S."/>
            <person name="Johri S."/>
            <person name="Kim M."/>
            <person name="Overton L."/>
            <person name="Reardon M."/>
            <person name="Tsitrin T."/>
            <person name="Vuong H."/>
            <person name="Weaver B."/>
            <person name="Ciecko A."/>
            <person name="Tallon L."/>
            <person name="Jackson J."/>
            <person name="Pai G."/>
            <person name="Aken S.V."/>
            <person name="Utterback T."/>
            <person name="Reidmuller S."/>
            <person name="Feldblyum T."/>
            <person name="Hsiao J."/>
            <person name="Zismann V."/>
            <person name="Iobst S."/>
            <person name="de Vazeille A.R."/>
            <person name="Buell C.R."/>
            <person name="Ying K."/>
            <person name="Li Y."/>
            <person name="Lu T."/>
            <person name="Huang Y."/>
            <person name="Zhao Q."/>
            <person name="Feng Q."/>
            <person name="Zhang L."/>
            <person name="Zhu J."/>
            <person name="Weng Q."/>
            <person name="Mu J."/>
            <person name="Lu Y."/>
            <person name="Fan D."/>
            <person name="Liu Y."/>
            <person name="Guan J."/>
            <person name="Zhang Y."/>
            <person name="Yu S."/>
            <person name="Liu X."/>
            <person name="Zhang Y."/>
            <person name="Hong G."/>
            <person name="Han B."/>
            <person name="Choisne N."/>
            <person name="Demange N."/>
            <person name="Orjeda G."/>
            <person name="Samain S."/>
            <person name="Cattolico L."/>
            <person name="Pelletier E."/>
            <person name="Couloux A."/>
            <person name="Segurens B."/>
            <person name="Wincker P."/>
            <person name="D'Hont A."/>
            <person name="Scarpelli C."/>
            <person name="Weissenbach J."/>
            <person name="Salanoubat M."/>
            <person name="Quetier F."/>
            <person name="Yu Y."/>
            <person name="Kim H.R."/>
            <person name="Rambo T."/>
            <person name="Currie J."/>
            <person name="Collura K."/>
            <person name="Luo M."/>
            <person name="Yang T."/>
            <person name="Ammiraju J.S.S."/>
            <person name="Engler F."/>
            <person name="Soderlund C."/>
            <person name="Wing R.A."/>
            <person name="Palmer L.E."/>
            <person name="de la Bastide M."/>
            <person name="Spiegel L."/>
            <person name="Nascimento L."/>
            <person name="Zutavern T."/>
            <person name="O'Shaughnessy A."/>
            <person name="Dike S."/>
            <person name="Dedhia N."/>
            <person name="Preston R."/>
            <person name="Balija V."/>
            <person name="McCombie W.R."/>
            <person name="Chow T."/>
            <person name="Chen H."/>
            <person name="Chung M."/>
            <person name="Chen C."/>
            <person name="Shaw J."/>
            <person name="Wu H."/>
            <person name="Hsiao K."/>
            <person name="Chao Y."/>
            <person name="Chu M."/>
            <person name="Cheng C."/>
            <person name="Hour A."/>
            <person name="Lee P."/>
            <person name="Lin S."/>
            <person name="Lin Y."/>
            <person name="Liou J."/>
            <person name="Liu S."/>
            <person name="Hsing Y."/>
            <person name="Raghuvanshi S."/>
            <person name="Mohanty A."/>
            <person name="Bharti A.K."/>
            <person name="Gaur A."/>
            <person name="Gupta V."/>
            <person name="Kumar D."/>
            <person name="Ravi V."/>
            <person name="Vij S."/>
            <person name="Kapur A."/>
            <person name="Khurana P."/>
            <person name="Khurana P."/>
            <person name="Khurana J.P."/>
            <person name="Tyagi A.K."/>
            <person name="Gaikwad K."/>
            <person name="Singh A."/>
            <person name="Dalal V."/>
            <person name="Srivastava S."/>
            <person name="Dixit A."/>
            <person name="Pal A.K."/>
            <person name="Ghazi I.A."/>
            <person name="Yadav M."/>
            <person name="Pandit A."/>
            <person name="Bhargava A."/>
            <person name="Sureshbabu K."/>
            <person name="Batra K."/>
            <person name="Sharma T.R."/>
            <person name="Mohapatra T."/>
            <person name="Singh N.K."/>
            <person name="Messing J."/>
            <person name="Nelson A.B."/>
            <person name="Fuks G."/>
            <person name="Kavchok S."/>
            <person name="Keizer G."/>
            <person name="Linton E."/>
            <person name="Llaca V."/>
            <person name="Song R."/>
            <person name="Tanyolac B."/>
            <person name="Young S."/>
            <person name="Ho-Il K."/>
            <person name="Hahn J.H."/>
            <person name="Sangsakoo G."/>
            <person name="Vanavichit A."/>
            <person name="de Mattos Luiz.A.T."/>
            <person name="Zimmer P.D."/>
            <person name="Malone G."/>
            <person name="Dellagostin O."/>
            <person name="de Oliveira A.C."/>
            <person name="Bevan M."/>
            <person name="Bancroft I."/>
            <person name="Minx P."/>
            <person name="Cordum H."/>
            <person name="Wilson R."/>
            <person name="Cheng Z."/>
            <person name="Jin W."/>
            <person name="Jiang J."/>
            <person name="Leong S.A."/>
            <person name="Iwama H."/>
            <person name="Gojobori T."/>
            <person name="Itoh T."/>
            <person name="Niimura Y."/>
            <person name="Fujii Y."/>
            <person name="Habara T."/>
            <person name="Sakai H."/>
            <person name="Sato Y."/>
            <person name="Wilson G."/>
            <person name="Kumar K."/>
            <person name="McCouch S."/>
            <person name="Juretic N."/>
            <person name="Hoen D."/>
            <person name="Wright S."/>
            <person name="Bruskiewich R."/>
            <person name="Bureau T."/>
            <person name="Miyao A."/>
            <person name="Hirochika H."/>
            <person name="Nishikawa T."/>
            <person name="Kadowaki K."/>
            <person name="Sugiura M."/>
            <person name="Burr B."/>
            <person name="Sasaki T."/>
        </authorList>
    </citation>
    <scope>NUCLEOTIDE SEQUENCE [LARGE SCALE GENOMIC DNA]</scope>
    <source>
        <strain evidence="4">cv. Nipponbare</strain>
    </source>
</reference>
<evidence type="ECO:0000313" key="4">
    <source>
        <dbReference type="Proteomes" id="UP000059680"/>
    </source>
</evidence>
<organism evidence="3">
    <name type="scientific">Oryza sativa subsp. japonica</name>
    <name type="common">Rice</name>
    <dbReference type="NCBI Taxonomy" id="39947"/>
    <lineage>
        <taxon>Eukaryota</taxon>
        <taxon>Viridiplantae</taxon>
        <taxon>Streptophyta</taxon>
        <taxon>Embryophyta</taxon>
        <taxon>Tracheophyta</taxon>
        <taxon>Spermatophyta</taxon>
        <taxon>Magnoliopsida</taxon>
        <taxon>Liliopsida</taxon>
        <taxon>Poales</taxon>
        <taxon>Poaceae</taxon>
        <taxon>BOP clade</taxon>
        <taxon>Oryzoideae</taxon>
        <taxon>Oryzeae</taxon>
        <taxon>Oryzinae</taxon>
        <taxon>Oryza</taxon>
        <taxon>Oryza sativa</taxon>
    </lineage>
</organism>
<reference evidence="2 4" key="5">
    <citation type="journal article" date="2013" name="Rice">
        <title>Improvement of the Oryza sativa Nipponbare reference genome using next generation sequence and optical map data.</title>
        <authorList>
            <person name="Kawahara Y."/>
            <person name="de la Bastide M."/>
            <person name="Hamilton J.P."/>
            <person name="Kanamori H."/>
            <person name="McCombie W.R."/>
            <person name="Ouyang S."/>
            <person name="Schwartz D.C."/>
            <person name="Tanaka T."/>
            <person name="Wu J."/>
            <person name="Zhou S."/>
            <person name="Childs K.L."/>
            <person name="Davidson R.M."/>
            <person name="Lin H."/>
            <person name="Quesada-Ocampo L."/>
            <person name="Vaillancourt B."/>
            <person name="Sakai H."/>
            <person name="Lee S.S."/>
            <person name="Kim J."/>
            <person name="Numa H."/>
            <person name="Itoh T."/>
            <person name="Buell C.R."/>
            <person name="Matsumoto T."/>
        </authorList>
    </citation>
    <scope>NUCLEOTIDE SEQUENCE [LARGE SCALE GENOMIC DNA]</scope>
    <source>
        <strain evidence="4">cv. Nipponbare</strain>
    </source>
</reference>
<reference evidence="3" key="3">
    <citation type="submission" date="2008-12" db="EMBL/GenBank/DDBJ databases">
        <title>Improved gene annotation of the rice (Oryza sativa) genomes.</title>
        <authorList>
            <person name="Wang J."/>
            <person name="Li R."/>
            <person name="Fan W."/>
            <person name="Huang Q."/>
            <person name="Zhang J."/>
            <person name="Zhou Y."/>
            <person name="Hu Y."/>
            <person name="Zi S."/>
            <person name="Li J."/>
            <person name="Ni P."/>
            <person name="Zheng H."/>
            <person name="Zhang Y."/>
            <person name="Zhao M."/>
            <person name="Hao Q."/>
            <person name="McDermott J."/>
            <person name="Samudrala R."/>
            <person name="Kristiansen K."/>
            <person name="Wong G.K.-S."/>
        </authorList>
    </citation>
    <scope>NUCLEOTIDE SEQUENCE</scope>
</reference>
<sequence>MTATTSFPPSPLSPPRAALDGNQELPVIVIASSNQLDNVGYRGGHLIVASSYPADPTSFLARAEVVLAMQIDVTRRGSASNGDEMEPQRGRLEVRGRAVATRPRALHHRLRFPLLTS</sequence>
<evidence type="ECO:0000313" key="2">
    <source>
        <dbReference type="EMBL" id="BAS90224.1"/>
    </source>
</evidence>
<keyword evidence="4" id="KW-1185">Reference proteome</keyword>
<dbReference type="AlphaFoldDB" id="A0A0P0WCW4"/>
<reference evidence="2" key="6">
    <citation type="submission" date="2015-10" db="EMBL/GenBank/DDBJ databases">
        <authorList>
            <person name="Sakai H."/>
            <person name="Kawahara Y."/>
            <person name="Matsumoto T."/>
            <person name="Buell C.R."/>
            <person name="Itoh T."/>
        </authorList>
    </citation>
    <scope>NUCLEOTIDE SEQUENCE</scope>
</reference>
<name>A0A0P0WCW4_ORYSJ</name>
<dbReference type="Gramene" id="Os04t0532200-01">
    <property type="protein sequence ID" value="Os04t0532200-01"/>
    <property type="gene ID" value="Os04g0532200"/>
</dbReference>
<dbReference type="EMBL" id="AP014960">
    <property type="protein sequence ID" value="BAS90224.1"/>
    <property type="molecule type" value="Genomic_DNA"/>
</dbReference>
<dbReference type="HOGENOM" id="CLU_2088806_0_0_1"/>
<evidence type="ECO:0000313" key="3">
    <source>
        <dbReference type="EMBL" id="EEE61400.1"/>
    </source>
</evidence>
<dbReference type="Proteomes" id="UP000059680">
    <property type="component" value="Chromosome 4"/>
</dbReference>
<dbReference type="Proteomes" id="UP000007752">
    <property type="component" value="Chromosome 4"/>
</dbReference>
<feature type="compositionally biased region" description="Basic and acidic residues" evidence="1">
    <location>
        <begin position="86"/>
        <end position="96"/>
    </location>
</feature>
<reference evidence="2" key="4">
    <citation type="journal article" date="2013" name="Plant Cell Physiol.">
        <title>Rice Annotation Project Database (RAP-DB): an integrative and interactive database for rice genomics.</title>
        <authorList>
            <person name="Sakai H."/>
            <person name="Lee S.S."/>
            <person name="Tanaka T."/>
            <person name="Numa H."/>
            <person name="Kim J."/>
            <person name="Kawahara Y."/>
            <person name="Wakimoto H."/>
            <person name="Yang C.C."/>
            <person name="Iwamoto M."/>
            <person name="Abe T."/>
            <person name="Yamada Y."/>
            <person name="Muto A."/>
            <person name="Inokuchi H."/>
            <person name="Ikemura T."/>
            <person name="Matsumoto T."/>
            <person name="Sasaki T."/>
            <person name="Itoh T."/>
        </authorList>
    </citation>
    <scope>NUCLEOTIDE SEQUENCE</scope>
</reference>
<protein>
    <submittedName>
        <fullName evidence="2">Os04g0532200 protein</fullName>
    </submittedName>
</protein>
<reference evidence="3" key="2">
    <citation type="journal article" date="2005" name="PLoS Biol.">
        <title>The genomes of Oryza sativa: a history of duplications.</title>
        <authorList>
            <person name="Yu J."/>
            <person name="Wang J."/>
            <person name="Lin W."/>
            <person name="Li S."/>
            <person name="Li H."/>
            <person name="Zhou J."/>
            <person name="Ni P."/>
            <person name="Dong W."/>
            <person name="Hu S."/>
            <person name="Zeng C."/>
            <person name="Zhang J."/>
            <person name="Zhang Y."/>
            <person name="Li R."/>
            <person name="Xu Z."/>
            <person name="Li S."/>
            <person name="Li X."/>
            <person name="Zheng H."/>
            <person name="Cong L."/>
            <person name="Lin L."/>
            <person name="Yin J."/>
            <person name="Geng J."/>
            <person name="Li G."/>
            <person name="Shi J."/>
            <person name="Liu J."/>
            <person name="Lv H."/>
            <person name="Li J."/>
            <person name="Wang J."/>
            <person name="Deng Y."/>
            <person name="Ran L."/>
            <person name="Shi X."/>
            <person name="Wang X."/>
            <person name="Wu Q."/>
            <person name="Li C."/>
            <person name="Ren X."/>
            <person name="Wang J."/>
            <person name="Wang X."/>
            <person name="Li D."/>
            <person name="Liu D."/>
            <person name="Zhang X."/>
            <person name="Ji Z."/>
            <person name="Zhao W."/>
            <person name="Sun Y."/>
            <person name="Zhang Z."/>
            <person name="Bao J."/>
            <person name="Han Y."/>
            <person name="Dong L."/>
            <person name="Ji J."/>
            <person name="Chen P."/>
            <person name="Wu S."/>
            <person name="Liu J."/>
            <person name="Xiao Y."/>
            <person name="Bu D."/>
            <person name="Tan J."/>
            <person name="Yang L."/>
            <person name="Ye C."/>
            <person name="Zhang J."/>
            <person name="Xu J."/>
            <person name="Zhou Y."/>
            <person name="Yu Y."/>
            <person name="Zhang B."/>
            <person name="Zhuang S."/>
            <person name="Wei H."/>
            <person name="Liu B."/>
            <person name="Lei M."/>
            <person name="Yu H."/>
            <person name="Li Y."/>
            <person name="Xu H."/>
            <person name="Wei S."/>
            <person name="He X."/>
            <person name="Fang L."/>
            <person name="Zhang Z."/>
            <person name="Zhang Y."/>
            <person name="Huang X."/>
            <person name="Su Z."/>
            <person name="Tong W."/>
            <person name="Li J."/>
            <person name="Tong Z."/>
            <person name="Li S."/>
            <person name="Ye J."/>
            <person name="Wang L."/>
            <person name="Fang L."/>
            <person name="Lei T."/>
            <person name="Chen C."/>
            <person name="Chen H."/>
            <person name="Xu Z."/>
            <person name="Li H."/>
            <person name="Huang H."/>
            <person name="Zhang F."/>
            <person name="Xu H."/>
            <person name="Li N."/>
            <person name="Zhao C."/>
            <person name="Li S."/>
            <person name="Dong L."/>
            <person name="Huang Y."/>
            <person name="Li L."/>
            <person name="Xi Y."/>
            <person name="Qi Q."/>
            <person name="Li W."/>
            <person name="Zhang B."/>
            <person name="Hu W."/>
            <person name="Zhang Y."/>
            <person name="Tian X."/>
            <person name="Jiao Y."/>
            <person name="Liang X."/>
            <person name="Jin J."/>
            <person name="Gao L."/>
            <person name="Zheng W."/>
            <person name="Hao B."/>
            <person name="Liu S."/>
            <person name="Wang W."/>
            <person name="Yuan L."/>
            <person name="Cao M."/>
            <person name="McDermott J."/>
            <person name="Samudrala R."/>
            <person name="Wang J."/>
            <person name="Wong G.K."/>
            <person name="Yang H."/>
        </authorList>
    </citation>
    <scope>NUCLEOTIDE SEQUENCE [LARGE SCALE GENOMIC DNA]</scope>
</reference>
<dbReference type="EMBL" id="CM000141">
    <property type="protein sequence ID" value="EEE61400.1"/>
    <property type="molecule type" value="Genomic_DNA"/>
</dbReference>
<dbReference type="KEGG" id="dosa:Os04g0532200"/>